<organism evidence="5 6">
    <name type="scientific">Sphingobacterium olei</name>
    <dbReference type="NCBI Taxonomy" id="2571155"/>
    <lineage>
        <taxon>Bacteria</taxon>
        <taxon>Pseudomonadati</taxon>
        <taxon>Bacteroidota</taxon>
        <taxon>Sphingobacteriia</taxon>
        <taxon>Sphingobacteriales</taxon>
        <taxon>Sphingobacteriaceae</taxon>
        <taxon>Sphingobacterium</taxon>
    </lineage>
</organism>
<feature type="chain" id="PRO_5020557976" evidence="1">
    <location>
        <begin position="18"/>
        <end position="406"/>
    </location>
</feature>
<evidence type="ECO:0000259" key="4">
    <source>
        <dbReference type="Pfam" id="PF17166"/>
    </source>
</evidence>
<dbReference type="Pfam" id="PF16323">
    <property type="entry name" value="DUF4959"/>
    <property type="match status" value="1"/>
</dbReference>
<evidence type="ECO:0000259" key="2">
    <source>
        <dbReference type="Pfam" id="PF16323"/>
    </source>
</evidence>
<dbReference type="Pfam" id="PF16391">
    <property type="entry name" value="DUF5000"/>
    <property type="match status" value="1"/>
</dbReference>
<dbReference type="Gene3D" id="2.60.120.260">
    <property type="entry name" value="Galactose-binding domain-like"/>
    <property type="match status" value="1"/>
</dbReference>
<protein>
    <submittedName>
        <fullName evidence="5">DUF4959 domain-containing protein</fullName>
    </submittedName>
</protein>
<gene>
    <name evidence="5" type="ORF">FAZ15_05690</name>
</gene>
<proteinExistence type="predicted"/>
<dbReference type="RefSeq" id="WP_136900349.1">
    <property type="nucleotide sequence ID" value="NZ_SUME01000002.1"/>
</dbReference>
<name>A0A4U0PGT6_9SPHI</name>
<dbReference type="EMBL" id="SUME01000002">
    <property type="protein sequence ID" value="TJZ62004.1"/>
    <property type="molecule type" value="Genomic_DNA"/>
</dbReference>
<dbReference type="SUPFAM" id="SSF49785">
    <property type="entry name" value="Galactose-binding domain-like"/>
    <property type="match status" value="1"/>
</dbReference>
<dbReference type="InterPro" id="IPR032164">
    <property type="entry name" value="DUF5000"/>
</dbReference>
<comment type="caution">
    <text evidence="5">The sequence shown here is derived from an EMBL/GenBank/DDBJ whole genome shotgun (WGS) entry which is preliminary data.</text>
</comment>
<dbReference type="Proteomes" id="UP000306808">
    <property type="component" value="Unassembled WGS sequence"/>
</dbReference>
<evidence type="ECO:0000313" key="5">
    <source>
        <dbReference type="EMBL" id="TJZ62004.1"/>
    </source>
</evidence>
<dbReference type="PROSITE" id="PS51257">
    <property type="entry name" value="PROKAR_LIPOPROTEIN"/>
    <property type="match status" value="1"/>
</dbReference>
<feature type="domain" description="DUF4959" evidence="2">
    <location>
        <begin position="18"/>
        <end position="119"/>
    </location>
</feature>
<feature type="domain" description="DUF5000" evidence="3">
    <location>
        <begin position="274"/>
        <end position="402"/>
    </location>
</feature>
<dbReference type="InterPro" id="IPR008979">
    <property type="entry name" value="Galactose-bd-like_sf"/>
</dbReference>
<dbReference type="Pfam" id="PF17166">
    <property type="entry name" value="DUF5126"/>
    <property type="match status" value="1"/>
</dbReference>
<keyword evidence="6" id="KW-1185">Reference proteome</keyword>
<dbReference type="InterPro" id="IPR033431">
    <property type="entry name" value="DUF5126"/>
</dbReference>
<evidence type="ECO:0000259" key="3">
    <source>
        <dbReference type="Pfam" id="PF16391"/>
    </source>
</evidence>
<feature type="domain" description="DUF5126" evidence="4">
    <location>
        <begin position="121"/>
        <end position="231"/>
    </location>
</feature>
<evidence type="ECO:0000256" key="1">
    <source>
        <dbReference type="SAM" id="SignalP"/>
    </source>
</evidence>
<dbReference type="InterPro" id="IPR032527">
    <property type="entry name" value="DUF4959"/>
</dbReference>
<sequence>MKILKLSIILCSLFVLFACEEEKHAPLFSGGAPSPVSQYDIENLPGAAAIRFKLDDPNTAYVKAVYTIEHGLTRTTRVSKFDNKLLVDGFAQSKEYSIAIYAVGKDEQESAPIHVTIHPETPPYQQVVADINVEADWGGGKITGMNPTKAVLLIGVVKKDPATGQWVDVFARTGVNDVMQVFFTESQDIKFNFRGQAPVETEFGIYTRDRWQNFSDTVSFTFEPWEEIQLPISHQNPAHFSVDLTGDAVPTSTTYPKSRMFDGLKATWADGYYSVANNNWPKTVTIDLLKPYQLSRFKYWQNNNLYYQSANAKHIRIWGSNTPSTDYSTWILLGEWDDWRPSGLPPTTLNAGLTAEDLEAARAGNDFDFPLEIPGVRYIRIETVSTWEPRTQVYFPELEFWGRPTE</sequence>
<evidence type="ECO:0000313" key="6">
    <source>
        <dbReference type="Proteomes" id="UP000306808"/>
    </source>
</evidence>
<feature type="signal peptide" evidence="1">
    <location>
        <begin position="1"/>
        <end position="17"/>
    </location>
</feature>
<reference evidence="5 6" key="1">
    <citation type="submission" date="2019-04" db="EMBL/GenBank/DDBJ databases">
        <title>Sphingobacterium olei sp. nov., isolated from oil-contaminated soil.</title>
        <authorList>
            <person name="Liu B."/>
        </authorList>
    </citation>
    <scope>NUCLEOTIDE SEQUENCE [LARGE SCALE GENOMIC DNA]</scope>
    <source>
        <strain evidence="5 6">HAL-9</strain>
    </source>
</reference>
<keyword evidence="1" id="KW-0732">Signal</keyword>
<dbReference type="OrthoDB" id="1312186at2"/>
<dbReference type="AlphaFoldDB" id="A0A4U0PGT6"/>
<accession>A0A4U0PGT6</accession>